<comment type="caution">
    <text evidence="1">The sequence shown here is derived from an EMBL/GenBank/DDBJ whole genome shotgun (WGS) entry which is preliminary data.</text>
</comment>
<evidence type="ECO:0000313" key="2">
    <source>
        <dbReference type="Proteomes" id="UP001500466"/>
    </source>
</evidence>
<sequence length="78" mass="8667">MRVVIAGFAFDLNRDEVEKLMGGVEPEPAVGDLVTIGRYVYPVKQVGEVISGQDRRDFSAREVTRALDRLGFPVQTTQ</sequence>
<keyword evidence="2" id="KW-1185">Reference proteome</keyword>
<dbReference type="EMBL" id="BAABHS010000062">
    <property type="protein sequence ID" value="GAA4996514.1"/>
    <property type="molecule type" value="Genomic_DNA"/>
</dbReference>
<accession>A0ABP9IGL9</accession>
<dbReference type="InterPro" id="IPR047719">
    <property type="entry name" value="SCO5918-like"/>
</dbReference>
<dbReference type="Proteomes" id="UP001500466">
    <property type="component" value="Unassembled WGS sequence"/>
</dbReference>
<dbReference type="NCBIfam" id="NF038312">
    <property type="entry name" value="SCO5918_fam"/>
    <property type="match status" value="1"/>
</dbReference>
<name>A0ABP9IGL9_9ACTN</name>
<reference evidence="2" key="1">
    <citation type="journal article" date="2019" name="Int. J. Syst. Evol. Microbiol.">
        <title>The Global Catalogue of Microorganisms (GCM) 10K type strain sequencing project: providing services to taxonomists for standard genome sequencing and annotation.</title>
        <authorList>
            <consortium name="The Broad Institute Genomics Platform"/>
            <consortium name="The Broad Institute Genome Sequencing Center for Infectious Disease"/>
            <person name="Wu L."/>
            <person name="Ma J."/>
        </authorList>
    </citation>
    <scope>NUCLEOTIDE SEQUENCE [LARGE SCALE GENOMIC DNA]</scope>
    <source>
        <strain evidence="2">JCM 17986</strain>
    </source>
</reference>
<organism evidence="1 2">
    <name type="scientific">Yinghuangia aomiensis</name>
    <dbReference type="NCBI Taxonomy" id="676205"/>
    <lineage>
        <taxon>Bacteria</taxon>
        <taxon>Bacillati</taxon>
        <taxon>Actinomycetota</taxon>
        <taxon>Actinomycetes</taxon>
        <taxon>Kitasatosporales</taxon>
        <taxon>Streptomycetaceae</taxon>
        <taxon>Yinghuangia</taxon>
    </lineage>
</organism>
<gene>
    <name evidence="1" type="ORF">GCM10023205_82160</name>
</gene>
<proteinExistence type="predicted"/>
<protein>
    <submittedName>
        <fullName evidence="1">Uncharacterized protein</fullName>
    </submittedName>
</protein>
<evidence type="ECO:0000313" key="1">
    <source>
        <dbReference type="EMBL" id="GAA4996514.1"/>
    </source>
</evidence>